<dbReference type="RefSeq" id="WP_145368601.1">
    <property type="nucleotide sequence ID" value="NZ_CP036275.1"/>
</dbReference>
<gene>
    <name evidence="1" type="ORF">Mal4_19470</name>
</gene>
<dbReference type="AlphaFoldDB" id="A0A517Z561"/>
<dbReference type="KEGG" id="mri:Mal4_19470"/>
<dbReference type="Proteomes" id="UP000320496">
    <property type="component" value="Chromosome"/>
</dbReference>
<evidence type="ECO:0000313" key="1">
    <source>
        <dbReference type="EMBL" id="QDU37632.1"/>
    </source>
</evidence>
<keyword evidence="2" id="KW-1185">Reference proteome</keyword>
<evidence type="ECO:0000313" key="2">
    <source>
        <dbReference type="Proteomes" id="UP000320496"/>
    </source>
</evidence>
<reference evidence="1 2" key="1">
    <citation type="submission" date="2019-02" db="EMBL/GenBank/DDBJ databases">
        <title>Deep-cultivation of Planctomycetes and their phenomic and genomic characterization uncovers novel biology.</title>
        <authorList>
            <person name="Wiegand S."/>
            <person name="Jogler M."/>
            <person name="Boedeker C."/>
            <person name="Pinto D."/>
            <person name="Vollmers J."/>
            <person name="Rivas-Marin E."/>
            <person name="Kohn T."/>
            <person name="Peeters S.H."/>
            <person name="Heuer A."/>
            <person name="Rast P."/>
            <person name="Oberbeckmann S."/>
            <person name="Bunk B."/>
            <person name="Jeske O."/>
            <person name="Meyerdierks A."/>
            <person name="Storesund J.E."/>
            <person name="Kallscheuer N."/>
            <person name="Luecker S."/>
            <person name="Lage O.M."/>
            <person name="Pohl T."/>
            <person name="Merkel B.J."/>
            <person name="Hornburger P."/>
            <person name="Mueller R.-W."/>
            <person name="Bruemmer F."/>
            <person name="Labrenz M."/>
            <person name="Spormann A.M."/>
            <person name="Op den Camp H."/>
            <person name="Overmann J."/>
            <person name="Amann R."/>
            <person name="Jetten M.S.M."/>
            <person name="Mascher T."/>
            <person name="Medema M.H."/>
            <person name="Devos D.P."/>
            <person name="Kaster A.-K."/>
            <person name="Ovreas L."/>
            <person name="Rohde M."/>
            <person name="Galperin M.Y."/>
            <person name="Jogler C."/>
        </authorList>
    </citation>
    <scope>NUCLEOTIDE SEQUENCE [LARGE SCALE GENOMIC DNA]</scope>
    <source>
        <strain evidence="1 2">Mal4</strain>
    </source>
</reference>
<organism evidence="1 2">
    <name type="scientific">Maioricimonas rarisocia</name>
    <dbReference type="NCBI Taxonomy" id="2528026"/>
    <lineage>
        <taxon>Bacteria</taxon>
        <taxon>Pseudomonadati</taxon>
        <taxon>Planctomycetota</taxon>
        <taxon>Planctomycetia</taxon>
        <taxon>Planctomycetales</taxon>
        <taxon>Planctomycetaceae</taxon>
        <taxon>Maioricimonas</taxon>
    </lineage>
</organism>
<dbReference type="EMBL" id="CP036275">
    <property type="protein sequence ID" value="QDU37632.1"/>
    <property type="molecule type" value="Genomic_DNA"/>
</dbReference>
<name>A0A517Z561_9PLAN</name>
<accession>A0A517Z561</accession>
<sequence length="117" mass="13169">MSGKRARRRERHLQQALAEVDALLQSEATVDEKTAPKLRGIVGWAARNPNRENVGRAIGCLAALSHGPDDWRDLLIDLSRVHATSDAQAIADEWAKWKPQADPDFARMVDNYLDEPW</sequence>
<protein>
    <submittedName>
        <fullName evidence="1">Uncharacterized protein</fullName>
    </submittedName>
</protein>
<proteinExistence type="predicted"/>